<comment type="caution">
    <text evidence="1">The sequence shown here is derived from an EMBL/GenBank/DDBJ whole genome shotgun (WGS) entry which is preliminary data.</text>
</comment>
<proteinExistence type="predicted"/>
<protein>
    <submittedName>
        <fullName evidence="1">Uncharacterized protein</fullName>
    </submittedName>
</protein>
<name>A0A329LNZ6_9MYCO</name>
<accession>A0A329LNZ6</accession>
<evidence type="ECO:0000313" key="2">
    <source>
        <dbReference type="Proteomes" id="UP000250915"/>
    </source>
</evidence>
<sequence length="148" mass="16314">MSSLVGGLVSPAAIRASVTEYDGRDEAATAWTVYAVTGTALAYVDVAFDQRDYTLEVERDVPMYRGQYANATVRAAWVRPLHRITELTIGERGLTEHGRWVFAAKVWFADVAEPVALPDQTRIYNEHQLDRVDALLHAIRDAIGAAPG</sequence>
<dbReference type="EMBL" id="QMEV01000029">
    <property type="protein sequence ID" value="RAV09715.1"/>
    <property type="molecule type" value="Genomic_DNA"/>
</dbReference>
<organism evidence="1 2">
    <name type="scientific">Mycobacterium colombiense</name>
    <dbReference type="NCBI Taxonomy" id="339268"/>
    <lineage>
        <taxon>Bacteria</taxon>
        <taxon>Bacillati</taxon>
        <taxon>Actinomycetota</taxon>
        <taxon>Actinomycetes</taxon>
        <taxon>Mycobacteriales</taxon>
        <taxon>Mycobacteriaceae</taxon>
        <taxon>Mycobacterium</taxon>
        <taxon>Mycobacterium avium complex (MAC)</taxon>
    </lineage>
</organism>
<evidence type="ECO:0000313" key="1">
    <source>
        <dbReference type="EMBL" id="RAV09715.1"/>
    </source>
</evidence>
<reference evidence="1 2" key="1">
    <citation type="submission" date="2018-06" db="EMBL/GenBank/DDBJ databases">
        <title>NTM in soil in Japan.</title>
        <authorList>
            <person name="Ohya K."/>
        </authorList>
    </citation>
    <scope>NUCLEOTIDE SEQUENCE [LARGE SCALE GENOMIC DNA]</scope>
    <source>
        <strain evidence="1 2">GF28</strain>
    </source>
</reference>
<dbReference type="Proteomes" id="UP000250915">
    <property type="component" value="Unassembled WGS sequence"/>
</dbReference>
<dbReference type="AlphaFoldDB" id="A0A329LNZ6"/>
<gene>
    <name evidence="1" type="ORF">DQP57_14485</name>
</gene>